<dbReference type="Gene3D" id="1.10.800.10">
    <property type="entry name" value="Aromatic amino acid hydroxylase"/>
    <property type="match status" value="1"/>
</dbReference>
<keyword evidence="5 7" id="KW-0408">Iron</keyword>
<organism evidence="9 11">
    <name type="scientific">Aequorivita flava</name>
    <dbReference type="NCBI Taxonomy" id="3114371"/>
    <lineage>
        <taxon>Bacteria</taxon>
        <taxon>Pseudomonadati</taxon>
        <taxon>Bacteroidota</taxon>
        <taxon>Flavobacteriia</taxon>
        <taxon>Flavobacteriales</taxon>
        <taxon>Flavobacteriaceae</taxon>
        <taxon>Aequorivita</taxon>
    </lineage>
</organism>
<evidence type="ECO:0000256" key="1">
    <source>
        <dbReference type="ARBA" id="ARBA00001954"/>
    </source>
</evidence>
<keyword evidence="4 9" id="KW-0560">Oxidoreductase</keyword>
<proteinExistence type="inferred from homology"/>
<dbReference type="NCBIfam" id="NF010657">
    <property type="entry name" value="PRK14056.1"/>
    <property type="match status" value="1"/>
</dbReference>
<keyword evidence="12" id="KW-1185">Reference proteome</keyword>
<feature type="binding site" evidence="7">
    <location>
        <position position="131"/>
    </location>
    <ligand>
        <name>Fe cation</name>
        <dbReference type="ChEBI" id="CHEBI:24875"/>
    </ligand>
</feature>
<dbReference type="InterPro" id="IPR019774">
    <property type="entry name" value="Aromatic-AA_hydroxylase_C"/>
</dbReference>
<feature type="binding site" evidence="7">
    <location>
        <position position="136"/>
    </location>
    <ligand>
        <name>Fe cation</name>
        <dbReference type="ChEBI" id="CHEBI:24875"/>
    </ligand>
</feature>
<evidence type="ECO:0000313" key="9">
    <source>
        <dbReference type="EMBL" id="MEM0519088.1"/>
    </source>
</evidence>
<feature type="binding site" evidence="7">
    <location>
        <position position="239"/>
    </location>
    <ligand>
        <name>Fe cation</name>
        <dbReference type="ChEBI" id="CHEBI:24875"/>
    </ligand>
</feature>
<evidence type="ECO:0000256" key="3">
    <source>
        <dbReference type="ARBA" id="ARBA00022723"/>
    </source>
</evidence>
<dbReference type="GO" id="GO:0016714">
    <property type="term" value="F:oxidoreductase activity, acting on paired donors, with incorporation or reduction of molecular oxygen, reduced pteridine as one donor, and incorporation of one atom of oxygen"/>
    <property type="evidence" value="ECO:0007669"/>
    <property type="project" value="InterPro"/>
</dbReference>
<dbReference type="Proteomes" id="UP001390963">
    <property type="component" value="Unassembled WGS sequence"/>
</dbReference>
<dbReference type="Proteomes" id="UP001388259">
    <property type="component" value="Unassembled WGS sequence"/>
</dbReference>
<dbReference type="SUPFAM" id="SSF56534">
    <property type="entry name" value="Aromatic aminoacid monoxygenases, catalytic and oligomerization domains"/>
    <property type="match status" value="1"/>
</dbReference>
<evidence type="ECO:0000256" key="6">
    <source>
        <dbReference type="ARBA" id="ARBA00023033"/>
    </source>
</evidence>
<evidence type="ECO:0000256" key="4">
    <source>
        <dbReference type="ARBA" id="ARBA00023002"/>
    </source>
</evidence>
<dbReference type="EMBL" id="JAZBJM010000009">
    <property type="protein sequence ID" value="MEM0519088.1"/>
    <property type="molecule type" value="Genomic_DNA"/>
</dbReference>
<dbReference type="PANTHER" id="PTHR11473">
    <property type="entry name" value="AROMATIC AMINO ACID HYDROXYLASE"/>
    <property type="match status" value="1"/>
</dbReference>
<evidence type="ECO:0000256" key="7">
    <source>
        <dbReference type="PIRSR" id="PIRSR601273-2"/>
    </source>
</evidence>
<comment type="similarity">
    <text evidence="2">Belongs to the biopterin-dependent aromatic amino acid hydroxylase family.</text>
</comment>
<comment type="cofactor">
    <cofactor evidence="1 7">
        <name>Fe(2+)</name>
        <dbReference type="ChEBI" id="CHEBI:29033"/>
    </cofactor>
</comment>
<dbReference type="InterPro" id="IPR001273">
    <property type="entry name" value="ArAA_hydroxylase"/>
</dbReference>
<protein>
    <submittedName>
        <fullName evidence="9">Aromatic amino acid hydroxylase</fullName>
        <ecNumber evidence="9">1.14.16.-</ecNumber>
    </submittedName>
</protein>
<sequence length="610" mass="69025">MEYKIETNELLDRLPPHLKQYIKPQNYEQYTPINQAVWRYVMRKNVDYLTKVAHESYVEGLKKTGISIDEIPSMYGMNRILKEIGWAAVAVDGFIPPNAFMEFQAYKVLVIASDIRQLENIEYTPAPDIIHEGAGHAPIIASPDYAEYLRRFGEIGAKAISSAHDIDMYEAVRELSILKESPVPPPSHLPKGGGAITDSQKKHWQKIEAAEARVEVLQNKKVKPSEISLIRNLHWWTVEYGLVGTVENPKIYGAGLLSSIGESVWCMQDEVKKIPYSIDAAYQDFDITKPQPQLYVTPDFAYLQEVLEEFANTMAVRKGGWRGLKKLIKSKQLGTIEISTGLQISGHFSRMIKNEDNEVVYFETEGETALSYREKEVIGHGISRHTNGFRSPLGKLKGINLAIENMGPRDLQAYNFYDGKPIEFEFESGITVKGLNVTGMRNLRGELMLIQFTDCTVTYKDEVLFSPDMGDFDMAVGKEIVSAFAGAADYNSFNLVTHTAKSETIRPQLSEREKELNSLYKEVRGIRNAEEIDSTKLQQVFKVLEDFHTTDWLLPLEIYELVAANNSDFSKEVLNYLLNLKIERPKVAHLIEGGLELIDIKSVKIKAVAE</sequence>
<dbReference type="InterPro" id="IPR036329">
    <property type="entry name" value="Aro-AA_hydroxylase_C_sf"/>
</dbReference>
<dbReference type="GO" id="GO:0009072">
    <property type="term" value="P:aromatic amino acid metabolic process"/>
    <property type="evidence" value="ECO:0007669"/>
    <property type="project" value="InterPro"/>
</dbReference>
<evidence type="ECO:0000256" key="5">
    <source>
        <dbReference type="ARBA" id="ARBA00023004"/>
    </source>
</evidence>
<reference evidence="9 12" key="1">
    <citation type="submission" date="2024-01" db="EMBL/GenBank/DDBJ databases">
        <title>Aequorivita flavus sp. nov., isolated from deep-sea sediment.</title>
        <authorList>
            <person name="Chen X."/>
        </authorList>
    </citation>
    <scope>NUCLEOTIDE SEQUENCE</scope>
    <source>
        <strain evidence="9">MCCC 1A16923</strain>
        <strain evidence="10 12">MCCC 1A16935</strain>
    </source>
</reference>
<evidence type="ECO:0000313" key="10">
    <source>
        <dbReference type="EMBL" id="MEM0574169.1"/>
    </source>
</evidence>
<dbReference type="EC" id="1.14.16.-" evidence="9"/>
<keyword evidence="6" id="KW-0503">Monooxygenase</keyword>
<dbReference type="PROSITE" id="PS51410">
    <property type="entry name" value="BH4_AAA_HYDROXYL_2"/>
    <property type="match status" value="1"/>
</dbReference>
<dbReference type="EMBL" id="JBANCF010000010">
    <property type="protein sequence ID" value="MEM0574169.1"/>
    <property type="molecule type" value="Genomic_DNA"/>
</dbReference>
<evidence type="ECO:0000259" key="8">
    <source>
        <dbReference type="PROSITE" id="PS51410"/>
    </source>
</evidence>
<gene>
    <name evidence="10" type="ORF">VZD24_11620</name>
    <name evidence="9" type="ORF">VZD85_12035</name>
</gene>
<comment type="caution">
    <text evidence="9">The sequence shown here is derived from an EMBL/GenBank/DDBJ whole genome shotgun (WGS) entry which is preliminary data.</text>
</comment>
<dbReference type="PANTHER" id="PTHR11473:SF24">
    <property type="entry name" value="PHENYLALANINE-4-HYDROXYLASE"/>
    <property type="match status" value="1"/>
</dbReference>
<dbReference type="Pfam" id="PF00351">
    <property type="entry name" value="Biopterin_H"/>
    <property type="match status" value="2"/>
</dbReference>
<dbReference type="RefSeq" id="WP_279449008.1">
    <property type="nucleotide sequence ID" value="NZ_JAZBJM010000009.1"/>
</dbReference>
<evidence type="ECO:0000256" key="2">
    <source>
        <dbReference type="ARBA" id="ARBA00009712"/>
    </source>
</evidence>
<dbReference type="CDD" id="cd00361">
    <property type="entry name" value="arom_aa_hydroxylase"/>
    <property type="match status" value="1"/>
</dbReference>
<dbReference type="InterPro" id="IPR036951">
    <property type="entry name" value="ArAA_hydroxylase_sf"/>
</dbReference>
<feature type="domain" description="Biopterin-dependent aromatic amino acid hydroxylase family profile" evidence="8">
    <location>
        <begin position="1"/>
        <end position="360"/>
    </location>
</feature>
<accession>A0AB35YYL5</accession>
<dbReference type="AlphaFoldDB" id="A0AB35YYL5"/>
<name>A0AB35YYL5_9FLAO</name>
<keyword evidence="3 7" id="KW-0479">Metal-binding</keyword>
<evidence type="ECO:0000313" key="12">
    <source>
        <dbReference type="Proteomes" id="UP001390963"/>
    </source>
</evidence>
<evidence type="ECO:0000313" key="11">
    <source>
        <dbReference type="Proteomes" id="UP001388259"/>
    </source>
</evidence>
<dbReference type="GO" id="GO:0005506">
    <property type="term" value="F:iron ion binding"/>
    <property type="evidence" value="ECO:0007669"/>
    <property type="project" value="InterPro"/>
</dbReference>